<reference evidence="2 3" key="1">
    <citation type="submission" date="2015-01" db="EMBL/GenBank/DDBJ databases">
        <title>Evolution of Trichinella species and genotypes.</title>
        <authorList>
            <person name="Korhonen P.K."/>
            <person name="Edoardo P."/>
            <person name="Giuseppe L.R."/>
            <person name="Gasser R.B."/>
        </authorList>
    </citation>
    <scope>NUCLEOTIDE SEQUENCE [LARGE SCALE GENOMIC DNA]</scope>
    <source>
        <strain evidence="2">ISS13</strain>
    </source>
</reference>
<dbReference type="EMBL" id="JYDR01003652">
    <property type="protein sequence ID" value="KRY53910.1"/>
    <property type="molecule type" value="Genomic_DNA"/>
</dbReference>
<gene>
    <name evidence="2" type="ORF">T4A_1856</name>
</gene>
<evidence type="ECO:0000313" key="2">
    <source>
        <dbReference type="EMBL" id="KRY53910.1"/>
    </source>
</evidence>
<feature type="region of interest" description="Disordered" evidence="1">
    <location>
        <begin position="1"/>
        <end position="22"/>
    </location>
</feature>
<protein>
    <submittedName>
        <fullName evidence="2">Uncharacterized protein</fullName>
    </submittedName>
</protein>
<proteinExistence type="predicted"/>
<comment type="caution">
    <text evidence="2">The sequence shown here is derived from an EMBL/GenBank/DDBJ whole genome shotgun (WGS) entry which is preliminary data.</text>
</comment>
<sequence>MPVPRHPDHLTKTNSAEASSCTTIPRPSVLKHLITKKWSNTLFHHASRYKP</sequence>
<name>A0A0V1CXH6_TRIPS</name>
<evidence type="ECO:0000256" key="1">
    <source>
        <dbReference type="SAM" id="MobiDB-lite"/>
    </source>
</evidence>
<evidence type="ECO:0000313" key="3">
    <source>
        <dbReference type="Proteomes" id="UP000054632"/>
    </source>
</evidence>
<accession>A0A0V1CXH6</accession>
<dbReference type="AlphaFoldDB" id="A0A0V1CXH6"/>
<dbReference type="Proteomes" id="UP000054632">
    <property type="component" value="Unassembled WGS sequence"/>
</dbReference>
<organism evidence="2 3">
    <name type="scientific">Trichinella pseudospiralis</name>
    <name type="common">Parasitic roundworm</name>
    <dbReference type="NCBI Taxonomy" id="6337"/>
    <lineage>
        <taxon>Eukaryota</taxon>
        <taxon>Metazoa</taxon>
        <taxon>Ecdysozoa</taxon>
        <taxon>Nematoda</taxon>
        <taxon>Enoplea</taxon>
        <taxon>Dorylaimia</taxon>
        <taxon>Trichinellida</taxon>
        <taxon>Trichinellidae</taxon>
        <taxon>Trichinella</taxon>
    </lineage>
</organism>
<feature type="compositionally biased region" description="Basic and acidic residues" evidence="1">
    <location>
        <begin position="1"/>
        <end position="11"/>
    </location>
</feature>
<feature type="compositionally biased region" description="Polar residues" evidence="1">
    <location>
        <begin position="12"/>
        <end position="22"/>
    </location>
</feature>